<keyword evidence="2" id="KW-0472">Membrane</keyword>
<reference evidence="4 5" key="1">
    <citation type="journal article" date="2015" name="Stand. Genomic Sci.">
        <title>Genomic Encyclopedia of Bacterial and Archaeal Type Strains, Phase III: the genomes of soil and plant-associated and newly described type strains.</title>
        <authorList>
            <person name="Whitman W.B."/>
            <person name="Woyke T."/>
            <person name="Klenk H.P."/>
            <person name="Zhou Y."/>
            <person name="Lilburn T.G."/>
            <person name="Beck B.J."/>
            <person name="De Vos P."/>
            <person name="Vandamme P."/>
            <person name="Eisen J.A."/>
            <person name="Garrity G."/>
            <person name="Hugenholtz P."/>
            <person name="Kyrpides N.C."/>
        </authorList>
    </citation>
    <scope>NUCLEOTIDE SEQUENCE [LARGE SCALE GENOMIC DNA]</scope>
    <source>
        <strain evidence="4 5">VKM Ac-2572</strain>
    </source>
</reference>
<name>A0A4R2HSD7_9ACTN</name>
<dbReference type="Proteomes" id="UP000294508">
    <property type="component" value="Unassembled WGS sequence"/>
</dbReference>
<feature type="transmembrane region" description="Helical" evidence="2">
    <location>
        <begin position="43"/>
        <end position="64"/>
    </location>
</feature>
<evidence type="ECO:0000313" key="4">
    <source>
        <dbReference type="EMBL" id="TCO34233.1"/>
    </source>
</evidence>
<feature type="domain" description="TadE-like" evidence="3">
    <location>
        <begin position="43"/>
        <end position="85"/>
    </location>
</feature>
<keyword evidence="2" id="KW-1133">Transmembrane helix</keyword>
<evidence type="ECO:0000259" key="3">
    <source>
        <dbReference type="Pfam" id="PF07811"/>
    </source>
</evidence>
<evidence type="ECO:0000256" key="2">
    <source>
        <dbReference type="SAM" id="Phobius"/>
    </source>
</evidence>
<comment type="caution">
    <text evidence="4">The sequence shown here is derived from an EMBL/GenBank/DDBJ whole genome shotgun (WGS) entry which is preliminary data.</text>
</comment>
<accession>A0A4R2HSD7</accession>
<keyword evidence="2" id="KW-0812">Transmembrane</keyword>
<dbReference type="InterPro" id="IPR012495">
    <property type="entry name" value="TadE-like_dom"/>
</dbReference>
<dbReference type="Pfam" id="PF07811">
    <property type="entry name" value="TadE"/>
    <property type="match status" value="1"/>
</dbReference>
<proteinExistence type="predicted"/>
<keyword evidence="5" id="KW-1185">Reference proteome</keyword>
<sequence>MYPIRGKRGGETHHGQAPRMRPAARVRRMFPSSVHGSSSADHGAAAVEFALLLPLLLLIVLGIVDFGRMLNAQVTLTQAAREGSRLVALGQPNVPSRTQAAATGLSPVGVAILSACPTGAGPASNGVVQASYTFQFTPGLGYVVSLFGGAGLSGQMTLSAQGVMPCET</sequence>
<evidence type="ECO:0000313" key="5">
    <source>
        <dbReference type="Proteomes" id="UP000294508"/>
    </source>
</evidence>
<protein>
    <submittedName>
        <fullName evidence="4">TadE-like protein</fullName>
    </submittedName>
</protein>
<evidence type="ECO:0000256" key="1">
    <source>
        <dbReference type="SAM" id="MobiDB-lite"/>
    </source>
</evidence>
<organism evidence="4 5">
    <name type="scientific">Kribbella steppae</name>
    <dbReference type="NCBI Taxonomy" id="2512223"/>
    <lineage>
        <taxon>Bacteria</taxon>
        <taxon>Bacillati</taxon>
        <taxon>Actinomycetota</taxon>
        <taxon>Actinomycetes</taxon>
        <taxon>Propionibacteriales</taxon>
        <taxon>Kribbellaceae</taxon>
        <taxon>Kribbella</taxon>
    </lineage>
</organism>
<dbReference type="AlphaFoldDB" id="A0A4R2HSD7"/>
<dbReference type="EMBL" id="SLWN01000002">
    <property type="protein sequence ID" value="TCO34233.1"/>
    <property type="molecule type" value="Genomic_DNA"/>
</dbReference>
<feature type="region of interest" description="Disordered" evidence="1">
    <location>
        <begin position="1"/>
        <end position="23"/>
    </location>
</feature>
<gene>
    <name evidence="4" type="ORF">EV652_102299</name>
</gene>